<evidence type="ECO:0000256" key="1">
    <source>
        <dbReference type="SAM" id="MobiDB-lite"/>
    </source>
</evidence>
<gene>
    <name evidence="2" type="ORF">PLXY2_LOCUS9759</name>
</gene>
<comment type="caution">
    <text evidence="2">The sequence shown here is derived from an EMBL/GenBank/DDBJ whole genome shotgun (WGS) entry which is preliminary data.</text>
</comment>
<evidence type="ECO:0000313" key="3">
    <source>
        <dbReference type="Proteomes" id="UP000653454"/>
    </source>
</evidence>
<dbReference type="GO" id="GO:0008083">
    <property type="term" value="F:growth factor activity"/>
    <property type="evidence" value="ECO:0007669"/>
    <property type="project" value="TreeGrafter"/>
</dbReference>
<sequence length="226" mass="25771">MPLFSLSFWKYMNVYSVKVLCGCVLGAGADAYGNATRVRREPHPHHRPLTDEEDAAAAWKRGHWREMQAIMRSEGARGVAECCPSVLEMVAPKGGRTPSGLFVELYEDGENIQQLYELSCAPDIVGRPCRFVDARLYNQSRCVQKYSYSYALVRKPAATEIPQHRARREGQGFSVPGAGGWSMDYVRVRSGCECQITPPKRKTPHKKRERHRQKKKNRRLEEEDET</sequence>
<organism evidence="2 3">
    <name type="scientific">Plutella xylostella</name>
    <name type="common">Diamondback moth</name>
    <name type="synonym">Plutella maculipennis</name>
    <dbReference type="NCBI Taxonomy" id="51655"/>
    <lineage>
        <taxon>Eukaryota</taxon>
        <taxon>Metazoa</taxon>
        <taxon>Ecdysozoa</taxon>
        <taxon>Arthropoda</taxon>
        <taxon>Hexapoda</taxon>
        <taxon>Insecta</taxon>
        <taxon>Pterygota</taxon>
        <taxon>Neoptera</taxon>
        <taxon>Endopterygota</taxon>
        <taxon>Lepidoptera</taxon>
        <taxon>Glossata</taxon>
        <taxon>Ditrysia</taxon>
        <taxon>Yponomeutoidea</taxon>
        <taxon>Plutellidae</taxon>
        <taxon>Plutella</taxon>
    </lineage>
</organism>
<dbReference type="GO" id="GO:0045087">
    <property type="term" value="P:innate immune response"/>
    <property type="evidence" value="ECO:0007669"/>
    <property type="project" value="TreeGrafter"/>
</dbReference>
<dbReference type="Gene3D" id="2.10.90.10">
    <property type="entry name" value="Cystine-knot cytokines"/>
    <property type="match status" value="1"/>
</dbReference>
<dbReference type="Proteomes" id="UP000653454">
    <property type="component" value="Unassembled WGS sequence"/>
</dbReference>
<dbReference type="InterPro" id="IPR052444">
    <property type="entry name" value="Spz/Toll_ligand-like"/>
</dbReference>
<feature type="compositionally biased region" description="Basic residues" evidence="1">
    <location>
        <begin position="199"/>
        <end position="218"/>
    </location>
</feature>
<feature type="region of interest" description="Disordered" evidence="1">
    <location>
        <begin position="195"/>
        <end position="226"/>
    </location>
</feature>
<protein>
    <submittedName>
        <fullName evidence="2">(diamondback moth) hypothetical protein</fullName>
    </submittedName>
</protein>
<dbReference type="AlphaFoldDB" id="A0A8S4FSV3"/>
<dbReference type="EMBL" id="CAJHNJ030000040">
    <property type="protein sequence ID" value="CAG9130025.1"/>
    <property type="molecule type" value="Genomic_DNA"/>
</dbReference>
<dbReference type="PANTHER" id="PTHR23199">
    <property type="entry name" value="NEUROTROPHIN 1-RELATED"/>
    <property type="match status" value="1"/>
</dbReference>
<dbReference type="GO" id="GO:0005576">
    <property type="term" value="C:extracellular region"/>
    <property type="evidence" value="ECO:0007669"/>
    <property type="project" value="TreeGrafter"/>
</dbReference>
<accession>A0A8S4FSV3</accession>
<proteinExistence type="predicted"/>
<dbReference type="SUPFAM" id="SSF57501">
    <property type="entry name" value="Cystine-knot cytokines"/>
    <property type="match status" value="1"/>
</dbReference>
<dbReference type="InterPro" id="IPR029034">
    <property type="entry name" value="Cystine-knot_cytokine"/>
</dbReference>
<evidence type="ECO:0000313" key="2">
    <source>
        <dbReference type="EMBL" id="CAG9130025.1"/>
    </source>
</evidence>
<reference evidence="2" key="1">
    <citation type="submission" date="2020-11" db="EMBL/GenBank/DDBJ databases">
        <authorList>
            <person name="Whiteford S."/>
        </authorList>
    </citation>
    <scope>NUCLEOTIDE SEQUENCE</scope>
</reference>
<keyword evidence="3" id="KW-1185">Reference proteome</keyword>
<dbReference type="PANTHER" id="PTHR23199:SF12">
    <property type="entry name" value="NEUROTROPHIN 1-RELATED"/>
    <property type="match status" value="1"/>
</dbReference>
<dbReference type="GO" id="GO:0021556">
    <property type="term" value="P:central nervous system formation"/>
    <property type="evidence" value="ECO:0007669"/>
    <property type="project" value="TreeGrafter"/>
</dbReference>
<dbReference type="GO" id="GO:0005121">
    <property type="term" value="F:Toll binding"/>
    <property type="evidence" value="ECO:0007669"/>
    <property type="project" value="TreeGrafter"/>
</dbReference>
<name>A0A8S4FSV3_PLUXY</name>